<sequence>MSMMRRRVSRVVVGLTVLSALLLTGIYADFKPSITPPVDEPFAGRYRYYGLAVSPENSDQIWLVGSYGQVRISDDGGEHWRSGWTGTHQHLQDAVALGNGTVVAVGNGGDILRSEDSGQTWQAVPGVPSSDIENKLVRIRQAPDGALWAVGVMGAALVSRDEGRSFTQVVAREDMAWNDVGFSENGIWLVGEFGRLSYSPDGYTWRSVTAPVSESLMAVDFRGPYGVIAGLNGVVLTTEDSGEHWTRIPVDSATPALYAAAMDESGEAILGGALGQLFTLDHRTHPFLRTLDGRLAPADVVLDVDLRGRDLVALTASHPLKLSLPMRARASSDTPAGERQLRFDRQQMAARSPVIR</sequence>
<keyword evidence="1" id="KW-0602">Photosynthesis</keyword>
<dbReference type="InterPro" id="IPR028203">
    <property type="entry name" value="PSII_CF48-like_dom"/>
</dbReference>
<dbReference type="Proteomes" id="UP000297890">
    <property type="component" value="Unassembled WGS sequence"/>
</dbReference>
<organism evidence="5 6">
    <name type="scientific">Candidatus Macondimonas diazotrophica</name>
    <dbReference type="NCBI Taxonomy" id="2305248"/>
    <lineage>
        <taxon>Bacteria</taxon>
        <taxon>Pseudomonadati</taxon>
        <taxon>Pseudomonadota</taxon>
        <taxon>Gammaproteobacteria</taxon>
        <taxon>Chromatiales</taxon>
        <taxon>Ectothiorhodospiraceae</taxon>
        <taxon>Candidatus Macondimonas</taxon>
    </lineage>
</organism>
<evidence type="ECO:0000313" key="5">
    <source>
        <dbReference type="EMBL" id="TFZ82558.1"/>
    </source>
</evidence>
<proteinExistence type="predicted"/>
<comment type="caution">
    <text evidence="5">The sequence shown here is derived from an EMBL/GenBank/DDBJ whole genome shotgun (WGS) entry which is preliminary data.</text>
</comment>
<dbReference type="PANTHER" id="PTHR47199">
    <property type="entry name" value="PHOTOSYSTEM II STABILITY/ASSEMBLY FACTOR HCF136, CHLOROPLASTIC"/>
    <property type="match status" value="1"/>
</dbReference>
<protein>
    <submittedName>
        <fullName evidence="5">Glycosyl hydrolase</fullName>
    </submittedName>
</protein>
<evidence type="ECO:0000256" key="2">
    <source>
        <dbReference type="ARBA" id="ARBA00023276"/>
    </source>
</evidence>
<keyword evidence="6" id="KW-1185">Reference proteome</keyword>
<name>A0A4Z0F9M0_9GAMM</name>
<keyword evidence="5" id="KW-0378">Hydrolase</keyword>
<dbReference type="GO" id="GO:0009523">
    <property type="term" value="C:photosystem II"/>
    <property type="evidence" value="ECO:0007669"/>
    <property type="project" value="UniProtKB-KW"/>
</dbReference>
<dbReference type="InterPro" id="IPR015943">
    <property type="entry name" value="WD40/YVTN_repeat-like_dom_sf"/>
</dbReference>
<dbReference type="CDD" id="cd15482">
    <property type="entry name" value="Sialidase_non-viral"/>
    <property type="match status" value="1"/>
</dbReference>
<dbReference type="EMBL" id="SRIO01000008">
    <property type="protein sequence ID" value="TFZ82558.1"/>
    <property type="molecule type" value="Genomic_DNA"/>
</dbReference>
<dbReference type="PANTHER" id="PTHR47199:SF2">
    <property type="entry name" value="PHOTOSYSTEM II STABILITY_ASSEMBLY FACTOR HCF136, CHLOROPLASTIC"/>
    <property type="match status" value="1"/>
</dbReference>
<evidence type="ECO:0000259" key="4">
    <source>
        <dbReference type="Pfam" id="PF14870"/>
    </source>
</evidence>
<feature type="domain" description="Photosynthesis system II assembly factor Ycf48/Hcf136-like" evidence="4">
    <location>
        <begin position="178"/>
        <end position="255"/>
    </location>
</feature>
<gene>
    <name evidence="5" type="ORF">E4680_07560</name>
</gene>
<evidence type="ECO:0000313" key="6">
    <source>
        <dbReference type="Proteomes" id="UP000297890"/>
    </source>
</evidence>
<dbReference type="Pfam" id="PF14870">
    <property type="entry name" value="PSII_BNR"/>
    <property type="match status" value="1"/>
</dbReference>
<dbReference type="AlphaFoldDB" id="A0A4Z0F9M0"/>
<dbReference type="Gene3D" id="2.130.10.10">
    <property type="entry name" value="YVTN repeat-like/Quinoprotein amine dehydrogenase"/>
    <property type="match status" value="2"/>
</dbReference>
<dbReference type="SUPFAM" id="SSF110296">
    <property type="entry name" value="Oligoxyloglucan reducing end-specific cellobiohydrolase"/>
    <property type="match status" value="1"/>
</dbReference>
<accession>A0A4Z0F9M0</accession>
<dbReference type="GO" id="GO:0015979">
    <property type="term" value="P:photosynthesis"/>
    <property type="evidence" value="ECO:0007669"/>
    <property type="project" value="UniProtKB-KW"/>
</dbReference>
<evidence type="ECO:0000256" key="1">
    <source>
        <dbReference type="ARBA" id="ARBA00022531"/>
    </source>
</evidence>
<keyword evidence="2" id="KW-0604">Photosystem II</keyword>
<dbReference type="OrthoDB" id="9813892at2"/>
<dbReference type="GO" id="GO:0016787">
    <property type="term" value="F:hydrolase activity"/>
    <property type="evidence" value="ECO:0007669"/>
    <property type="project" value="UniProtKB-KW"/>
</dbReference>
<reference evidence="5 6" key="1">
    <citation type="journal article" date="2019" name="ISME J.">
        <title>Candidatus Macondimonas diazotrophica, a novel gammaproteobacterial genus dominating crude-oil-contaminated coastal sediments.</title>
        <authorList>
            <person name="Karthikeyan S."/>
            <person name="Konstantinidis K."/>
        </authorList>
    </citation>
    <scope>NUCLEOTIDE SEQUENCE [LARGE SCALE GENOMIC DNA]</scope>
    <source>
        <strain evidence="5 6">KTK01</strain>
    </source>
</reference>
<feature type="region of interest" description="Disordered" evidence="3">
    <location>
        <begin position="328"/>
        <end position="356"/>
    </location>
</feature>
<evidence type="ECO:0000256" key="3">
    <source>
        <dbReference type="SAM" id="MobiDB-lite"/>
    </source>
</evidence>